<dbReference type="InterPro" id="IPR012074">
    <property type="entry name" value="GAF_ANTAR"/>
</dbReference>
<dbReference type="PROSITE" id="PS50921">
    <property type="entry name" value="ANTAR"/>
    <property type="match status" value="1"/>
</dbReference>
<dbReference type="Gene3D" id="3.30.450.40">
    <property type="match status" value="1"/>
</dbReference>
<keyword evidence="5" id="KW-1185">Reference proteome</keyword>
<feature type="domain" description="ANTAR" evidence="3">
    <location>
        <begin position="186"/>
        <end position="247"/>
    </location>
</feature>
<dbReference type="PIRSF" id="PIRSF036625">
    <property type="entry name" value="GAF_ANTAR"/>
    <property type="match status" value="1"/>
</dbReference>
<keyword evidence="1" id="KW-0805">Transcription regulation</keyword>
<dbReference type="InterPro" id="IPR005561">
    <property type="entry name" value="ANTAR"/>
</dbReference>
<proteinExistence type="predicted"/>
<evidence type="ECO:0000313" key="5">
    <source>
        <dbReference type="Proteomes" id="UP000501849"/>
    </source>
</evidence>
<dbReference type="GO" id="GO:0003723">
    <property type="term" value="F:RNA binding"/>
    <property type="evidence" value="ECO:0007669"/>
    <property type="project" value="InterPro"/>
</dbReference>
<dbReference type="InterPro" id="IPR036388">
    <property type="entry name" value="WH-like_DNA-bd_sf"/>
</dbReference>
<dbReference type="SUPFAM" id="SSF55781">
    <property type="entry name" value="GAF domain-like"/>
    <property type="match status" value="1"/>
</dbReference>
<dbReference type="Gene3D" id="1.10.10.10">
    <property type="entry name" value="Winged helix-like DNA-binding domain superfamily/Winged helix DNA-binding domain"/>
    <property type="match status" value="1"/>
</dbReference>
<evidence type="ECO:0000259" key="3">
    <source>
        <dbReference type="PROSITE" id="PS50921"/>
    </source>
</evidence>
<organism evidence="4 5">
    <name type="scientific">Mycolicibacterium frederiksbergense</name>
    <dbReference type="NCBI Taxonomy" id="117567"/>
    <lineage>
        <taxon>Bacteria</taxon>
        <taxon>Bacillati</taxon>
        <taxon>Actinomycetota</taxon>
        <taxon>Actinomycetes</taxon>
        <taxon>Mycobacteriales</taxon>
        <taxon>Mycobacteriaceae</taxon>
        <taxon>Mycolicibacterium</taxon>
    </lineage>
</organism>
<dbReference type="SUPFAM" id="SSF52172">
    <property type="entry name" value="CheY-like"/>
    <property type="match status" value="1"/>
</dbReference>
<gene>
    <name evidence="4" type="ORF">EXE63_22780</name>
</gene>
<dbReference type="AlphaFoldDB" id="A0A6H0S9Y6"/>
<dbReference type="InterPro" id="IPR029016">
    <property type="entry name" value="GAF-like_dom_sf"/>
</dbReference>
<dbReference type="InterPro" id="IPR011006">
    <property type="entry name" value="CheY-like_superfamily"/>
</dbReference>
<dbReference type="RefSeq" id="WP_168143792.1">
    <property type="nucleotide sequence ID" value="NZ_CP038799.1"/>
</dbReference>
<dbReference type="SMART" id="SM01012">
    <property type="entry name" value="ANTAR"/>
    <property type="match status" value="1"/>
</dbReference>
<keyword evidence="2" id="KW-0804">Transcription</keyword>
<dbReference type="EMBL" id="CP038799">
    <property type="protein sequence ID" value="QIV83391.1"/>
    <property type="molecule type" value="Genomic_DNA"/>
</dbReference>
<evidence type="ECO:0000313" key="4">
    <source>
        <dbReference type="EMBL" id="QIV83391.1"/>
    </source>
</evidence>
<evidence type="ECO:0000256" key="2">
    <source>
        <dbReference type="ARBA" id="ARBA00023163"/>
    </source>
</evidence>
<sequence>MSGILCANRGHMDANPLCPERGVMNRPAHVDETIRAAMVQLIRGHAKDTALEHALFSITSSAVELIEGVDFADMLVMYEGEGRSVAPTMPLAVELGTVQLSHQQGPCLDAAIKETLIISTDLREEIRWPSFAPAAVAVGVHAIVSYRLIPQHKATGALNLFSHEPRSLDEAGKTMGALLATMATVAMMTAVREEQFETALASRDVIGQAKGILMNHYRVDADRAFEMLRSLSQHDNIPLRTIALQIIDNF</sequence>
<name>A0A6H0S9Y6_9MYCO</name>
<dbReference type="KEGG" id="mfre:EXE63_22780"/>
<protein>
    <submittedName>
        <fullName evidence="4">ANTAR domain-containing protein</fullName>
    </submittedName>
</protein>
<evidence type="ECO:0000256" key="1">
    <source>
        <dbReference type="ARBA" id="ARBA00023015"/>
    </source>
</evidence>
<dbReference type="Pfam" id="PF03861">
    <property type="entry name" value="ANTAR"/>
    <property type="match status" value="1"/>
</dbReference>
<reference evidence="4 5" key="1">
    <citation type="submission" date="2019-04" db="EMBL/GenBank/DDBJ databases">
        <title>Draft, Whole-Genome Sequence of the Anthracene-degrading Mycobacterium frederiksbergense LB501T, Isolated from a Polycyclic Aromatic Hydrocarbon (PAH)-Contaminated Soil.</title>
        <authorList>
            <person name="Augelletti F."/>
        </authorList>
    </citation>
    <scope>NUCLEOTIDE SEQUENCE [LARGE SCALE GENOMIC DNA]</scope>
    <source>
        <strain evidence="4 5">LB 501T</strain>
    </source>
</reference>
<dbReference type="Proteomes" id="UP000501849">
    <property type="component" value="Chromosome"/>
</dbReference>
<accession>A0A6H0S9Y6</accession>